<dbReference type="Pfam" id="PF00227">
    <property type="entry name" value="Proteasome"/>
    <property type="match status" value="1"/>
</dbReference>
<organism evidence="8 9">
    <name type="scientific">Hydra vulgaris</name>
    <name type="common">Hydra</name>
    <name type="synonym">Hydra attenuata</name>
    <dbReference type="NCBI Taxonomy" id="6087"/>
    <lineage>
        <taxon>Eukaryota</taxon>
        <taxon>Metazoa</taxon>
        <taxon>Cnidaria</taxon>
        <taxon>Hydrozoa</taxon>
        <taxon>Hydroidolina</taxon>
        <taxon>Anthoathecata</taxon>
        <taxon>Aplanulata</taxon>
        <taxon>Hydridae</taxon>
        <taxon>Hydra</taxon>
    </lineage>
</organism>
<protein>
    <recommendedName>
        <fullName evidence="5">Proteasome subunit alpha type</fullName>
    </recommendedName>
</protein>
<evidence type="ECO:0000313" key="9">
    <source>
        <dbReference type="RefSeq" id="XP_065672346.1"/>
    </source>
</evidence>
<keyword evidence="3 5" id="KW-0539">Nucleus</keyword>
<evidence type="ECO:0000256" key="1">
    <source>
        <dbReference type="ARBA" id="ARBA00022490"/>
    </source>
</evidence>
<evidence type="ECO:0000256" key="2">
    <source>
        <dbReference type="ARBA" id="ARBA00022942"/>
    </source>
</evidence>
<evidence type="ECO:0000256" key="5">
    <source>
        <dbReference type="RuleBase" id="RU000551"/>
    </source>
</evidence>
<accession>A0ABM4DD81</accession>
<dbReference type="GeneID" id="100211967"/>
<keyword evidence="8" id="KW-1185">Reference proteome</keyword>
<dbReference type="SUPFAM" id="SSF56235">
    <property type="entry name" value="N-terminal nucleophile aminohydrolases (Ntn hydrolases)"/>
    <property type="match status" value="1"/>
</dbReference>
<dbReference type="InterPro" id="IPR035144">
    <property type="entry name" value="Proteasome_alpha1"/>
</dbReference>
<dbReference type="InterPro" id="IPR050115">
    <property type="entry name" value="Proteasome_alpha"/>
</dbReference>
<sequence length="274" mass="30596">MYRNQYDHDVSIWSPQGRIFQIEYAMEAVKQGSATVGLKSKDYAVLVALKRSSSELSSYQKKIISIDDHVVVSIAGLTSDGRLLSSFMRDECLDSKYVYDLPLPVSRLVSSTTEKMQKPTKVYGRRPFGVGLLVAGYDSQGAHIYQLCPSANFYDCKAMSIGARSQSARTYLERNLEKFPESTYEEIIVHGLQALRECLPNEQELNNKNCTVAIVGKDKPLTILDNDDIAPFLALIDQTKKTKKSEEDEDTPMEPQSAADSEPTEPSGDDQMET</sequence>
<reference evidence="9" key="1">
    <citation type="submission" date="2025-08" db="UniProtKB">
        <authorList>
            <consortium name="RefSeq"/>
        </authorList>
    </citation>
    <scope>IDENTIFICATION</scope>
</reference>
<dbReference type="GO" id="GO:0000502">
    <property type="term" value="C:proteasome complex"/>
    <property type="evidence" value="ECO:0007669"/>
    <property type="project" value="UniProtKB-KW"/>
</dbReference>
<dbReference type="SMART" id="SM00948">
    <property type="entry name" value="Proteasome_A_N"/>
    <property type="match status" value="1"/>
</dbReference>
<dbReference type="Gene3D" id="3.60.20.10">
    <property type="entry name" value="Glutamine Phosphoribosylpyrophosphate, subunit 1, domain 1"/>
    <property type="match status" value="1"/>
</dbReference>
<dbReference type="Proteomes" id="UP001652625">
    <property type="component" value="Chromosome 13"/>
</dbReference>
<dbReference type="PROSITE" id="PS51475">
    <property type="entry name" value="PROTEASOME_ALPHA_2"/>
    <property type="match status" value="1"/>
</dbReference>
<dbReference type="InterPro" id="IPR029055">
    <property type="entry name" value="Ntn_hydrolases_N"/>
</dbReference>
<keyword evidence="1 5" id="KW-0963">Cytoplasm</keyword>
<feature type="region of interest" description="Disordered" evidence="6">
    <location>
        <begin position="240"/>
        <end position="274"/>
    </location>
</feature>
<dbReference type="Pfam" id="PF10584">
    <property type="entry name" value="Proteasome_A_N"/>
    <property type="match status" value="1"/>
</dbReference>
<dbReference type="InterPro" id="IPR001353">
    <property type="entry name" value="Proteasome_sua/b"/>
</dbReference>
<comment type="subunit">
    <text evidence="5">The 26S proteasome consists of a 20S proteasome core and two 19S regulatory subunits.</text>
</comment>
<evidence type="ECO:0000256" key="6">
    <source>
        <dbReference type="SAM" id="MobiDB-lite"/>
    </source>
</evidence>
<dbReference type="InterPro" id="IPR023332">
    <property type="entry name" value="Proteasome_alpha-type"/>
</dbReference>
<proteinExistence type="inferred from homology"/>
<evidence type="ECO:0000313" key="8">
    <source>
        <dbReference type="Proteomes" id="UP001652625"/>
    </source>
</evidence>
<evidence type="ECO:0000256" key="3">
    <source>
        <dbReference type="ARBA" id="ARBA00023242"/>
    </source>
</evidence>
<dbReference type="RefSeq" id="XP_065672346.1">
    <property type="nucleotide sequence ID" value="XM_065816274.1"/>
</dbReference>
<keyword evidence="2 4" id="KW-0647">Proteasome</keyword>
<comment type="similarity">
    <text evidence="4 5">Belongs to the peptidase T1A family.</text>
</comment>
<evidence type="ECO:0000256" key="4">
    <source>
        <dbReference type="PROSITE-ProRule" id="PRU00808"/>
    </source>
</evidence>
<dbReference type="CDD" id="cd03749">
    <property type="entry name" value="proteasome_alpha_type_1"/>
    <property type="match status" value="1"/>
</dbReference>
<gene>
    <name evidence="9" type="primary">LOC100211967</name>
</gene>
<dbReference type="PANTHER" id="PTHR11599">
    <property type="entry name" value="PROTEASOME SUBUNIT ALPHA/BETA"/>
    <property type="match status" value="1"/>
</dbReference>
<name>A0ABM4DD81_HYDVU</name>
<dbReference type="InterPro" id="IPR000426">
    <property type="entry name" value="Proteasome_asu_N"/>
</dbReference>
<comment type="subcellular location">
    <subcellularLocation>
        <location evidence="5">Cytoplasm</location>
    </subcellularLocation>
    <subcellularLocation>
        <location evidence="5">Nucleus</location>
    </subcellularLocation>
</comment>
<feature type="domain" description="Proteasome alpha-type subunits" evidence="7">
    <location>
        <begin position="6"/>
        <end position="28"/>
    </location>
</feature>
<evidence type="ECO:0000259" key="7">
    <source>
        <dbReference type="PROSITE" id="PS00388"/>
    </source>
</evidence>
<dbReference type="PROSITE" id="PS00388">
    <property type="entry name" value="PROTEASOME_ALPHA_1"/>
    <property type="match status" value="1"/>
</dbReference>